<dbReference type="Proteomes" id="UP000028725">
    <property type="component" value="Unassembled WGS sequence"/>
</dbReference>
<sequence>MPHLAVLLGLASLCTQVPLRVDDPVLLQKWERNGFDLARLAFGAPAPVPSNEALFENAAYRSIAESVTEDLSELRSHDRLLSTSMRTPHRLLDSDWLRSPQAFFELVGIVNRLDRAPFHPEHCGELRFIYRLAYRTSGKEPIYSRLPLTLNVVFWGPGREGQCADAARRWQELQQALSQDSSAISPASLGQLELKSIELNLQSVRWPSTVRPDFGGYAEYLLRVFQKKGEVFRLAPLENTPDVARIQAVPGLREKLRTWIADPQNLAKIDEGVAMLPEEFLARRARSVALAGSHRLANAPFHQLFVESDFAQLSFTGRKTLHSPQGLLQRLNDLSCSGCHQGRTVAGFHFLGKDRRETEPVNSIFVAASPHFLLDQPRRERFFQAVLSEQEPAPFRAPSTRAAEEKGDLGAHCGLGDPSFRDWGCSAGLECRALVSDSRVSPTGVCMPQEPQAGSFCQPGQVQHHENPQTDSISPGEELRCGSGRICEDTSVGFPGGMCSGNCQNLRQGEVCGSIAVLQTFNHCLSRGRLPFAQCLRENVRPGALQSCSETELCRDDYLCAKVSETQGACIPPYFLFQLRVDGHPDPD</sequence>
<comment type="caution">
    <text evidence="2">The sequence shown here is derived from an EMBL/GenBank/DDBJ whole genome shotgun (WGS) entry which is preliminary data.</text>
</comment>
<evidence type="ECO:0000313" key="2">
    <source>
        <dbReference type="EMBL" id="KFE64002.1"/>
    </source>
</evidence>
<dbReference type="EMBL" id="JMCB01000015">
    <property type="protein sequence ID" value="KFE64002.1"/>
    <property type="molecule type" value="Genomic_DNA"/>
</dbReference>
<keyword evidence="3" id="KW-1185">Reference proteome</keyword>
<evidence type="ECO:0000313" key="3">
    <source>
        <dbReference type="Proteomes" id="UP000028725"/>
    </source>
</evidence>
<evidence type="ECO:0000256" key="1">
    <source>
        <dbReference type="SAM" id="MobiDB-lite"/>
    </source>
</evidence>
<proteinExistence type="predicted"/>
<dbReference type="AlphaFoldDB" id="A0A085W8I9"/>
<name>A0A085W8I9_9BACT</name>
<gene>
    <name evidence="2" type="ORF">DB31_2414</name>
</gene>
<accession>A0A085W8I9</accession>
<dbReference type="STRING" id="394096.DB31_2414"/>
<feature type="region of interest" description="Disordered" evidence="1">
    <location>
        <begin position="457"/>
        <end position="476"/>
    </location>
</feature>
<reference evidence="2 3" key="1">
    <citation type="submission" date="2014-04" db="EMBL/GenBank/DDBJ databases">
        <title>Genome assembly of Hyalangium minutum DSM 14724.</title>
        <authorList>
            <person name="Sharma G."/>
            <person name="Subramanian S."/>
        </authorList>
    </citation>
    <scope>NUCLEOTIDE SEQUENCE [LARGE SCALE GENOMIC DNA]</scope>
    <source>
        <strain evidence="2 3">DSM 14724</strain>
    </source>
</reference>
<dbReference type="PATRIC" id="fig|394096.3.peg.6746"/>
<organism evidence="2 3">
    <name type="scientific">Hyalangium minutum</name>
    <dbReference type="NCBI Taxonomy" id="394096"/>
    <lineage>
        <taxon>Bacteria</taxon>
        <taxon>Pseudomonadati</taxon>
        <taxon>Myxococcota</taxon>
        <taxon>Myxococcia</taxon>
        <taxon>Myxococcales</taxon>
        <taxon>Cystobacterineae</taxon>
        <taxon>Archangiaceae</taxon>
        <taxon>Hyalangium</taxon>
    </lineage>
</organism>
<protein>
    <submittedName>
        <fullName evidence="2">Uncharacterized protein</fullName>
    </submittedName>
</protein>